<accession>A0A9W8M8S5</accession>
<dbReference type="AlphaFoldDB" id="A0A9W8M8S5"/>
<dbReference type="EMBL" id="JANBPK010001448">
    <property type="protein sequence ID" value="KAJ2923030.1"/>
    <property type="molecule type" value="Genomic_DNA"/>
</dbReference>
<keyword evidence="2" id="KW-1185">Reference proteome</keyword>
<evidence type="ECO:0000313" key="2">
    <source>
        <dbReference type="Proteomes" id="UP001140091"/>
    </source>
</evidence>
<organism evidence="1 2">
    <name type="scientific">Candolleomyces eurysporus</name>
    <dbReference type="NCBI Taxonomy" id="2828524"/>
    <lineage>
        <taxon>Eukaryota</taxon>
        <taxon>Fungi</taxon>
        <taxon>Dikarya</taxon>
        <taxon>Basidiomycota</taxon>
        <taxon>Agaricomycotina</taxon>
        <taxon>Agaricomycetes</taxon>
        <taxon>Agaricomycetidae</taxon>
        <taxon>Agaricales</taxon>
        <taxon>Agaricineae</taxon>
        <taxon>Psathyrellaceae</taxon>
        <taxon>Candolleomyces</taxon>
    </lineage>
</organism>
<feature type="non-terminal residue" evidence="1">
    <location>
        <position position="147"/>
    </location>
</feature>
<protein>
    <submittedName>
        <fullName evidence="1">Uncharacterized protein</fullName>
    </submittedName>
</protein>
<dbReference type="Proteomes" id="UP001140091">
    <property type="component" value="Unassembled WGS sequence"/>
</dbReference>
<evidence type="ECO:0000313" key="1">
    <source>
        <dbReference type="EMBL" id="KAJ2923030.1"/>
    </source>
</evidence>
<reference evidence="1" key="1">
    <citation type="submission" date="2022-06" db="EMBL/GenBank/DDBJ databases">
        <title>Genome Sequence of Candolleomyces eurysporus.</title>
        <authorList>
            <person name="Buettner E."/>
        </authorList>
    </citation>
    <scope>NUCLEOTIDE SEQUENCE</scope>
    <source>
        <strain evidence="1">VTCC 930004</strain>
    </source>
</reference>
<comment type="caution">
    <text evidence="1">The sequence shown here is derived from an EMBL/GenBank/DDBJ whole genome shotgun (WGS) entry which is preliminary data.</text>
</comment>
<proteinExistence type="predicted"/>
<gene>
    <name evidence="1" type="ORF">H1R20_g14065</name>
</gene>
<dbReference type="Pfam" id="PF14223">
    <property type="entry name" value="Retrotran_gag_2"/>
    <property type="match status" value="1"/>
</dbReference>
<sequence>MASLLLKIWEDFRLDHMKSDGSKIWADLASKFGATSDLQIFSWFSEWYRFTIPGNQSLQKEFTYWDLLISKLKTAEIVIPDKILAMQLVAIMPQAYATIIPLMVANINRKELTVEKVKGYMLTERERKQKPNKKALANRISADTLPA</sequence>
<name>A0A9W8M8S5_9AGAR</name>